<comment type="caution">
    <text evidence="1">The sequence shown here is derived from an EMBL/GenBank/DDBJ whole genome shotgun (WGS) entry which is preliminary data.</text>
</comment>
<organism evidence="1 2">
    <name type="scientific">Favolaschia claudopus</name>
    <dbReference type="NCBI Taxonomy" id="2862362"/>
    <lineage>
        <taxon>Eukaryota</taxon>
        <taxon>Fungi</taxon>
        <taxon>Dikarya</taxon>
        <taxon>Basidiomycota</taxon>
        <taxon>Agaricomycotina</taxon>
        <taxon>Agaricomycetes</taxon>
        <taxon>Agaricomycetidae</taxon>
        <taxon>Agaricales</taxon>
        <taxon>Marasmiineae</taxon>
        <taxon>Mycenaceae</taxon>
        <taxon>Favolaschia</taxon>
    </lineage>
</organism>
<keyword evidence="2" id="KW-1185">Reference proteome</keyword>
<evidence type="ECO:0000313" key="1">
    <source>
        <dbReference type="EMBL" id="KAK7022462.1"/>
    </source>
</evidence>
<gene>
    <name evidence="1" type="ORF">R3P38DRAFT_3539487</name>
</gene>
<proteinExistence type="predicted"/>
<dbReference type="AlphaFoldDB" id="A0AAW0BAA5"/>
<dbReference type="EMBL" id="JAWWNJ010000037">
    <property type="protein sequence ID" value="KAK7022462.1"/>
    <property type="molecule type" value="Genomic_DNA"/>
</dbReference>
<sequence length="258" mass="29269">MLFKHELRQLGDPTREWSECYHQRGAAAPIKKVDSIQDVDIWTKAPPTDAFITSESTTARQMKSHHLEIPTNEELRIAKSGREQIPERGISAVVLHPGVITFASASEIWMSEVLFTGKGDKRFEKIGFDVSVPAAVKKWGATRARGRNKQATGSLRSVGGNLKEGLEIQRWAVRGRTRVKRAKRPQNASVDNFSKTEAMEQALRLFLEVTKACLALRQLNEETEPGKTSQPFNKPIYKPVFMNLLSNWIRKRCPRRYV</sequence>
<evidence type="ECO:0000313" key="2">
    <source>
        <dbReference type="Proteomes" id="UP001362999"/>
    </source>
</evidence>
<name>A0AAW0BAA5_9AGAR</name>
<reference evidence="1 2" key="1">
    <citation type="journal article" date="2024" name="J Genomics">
        <title>Draft genome sequencing and assembly of Favolaschia claudopus CIRM-BRFM 2984 isolated from oak limbs.</title>
        <authorList>
            <person name="Navarro D."/>
            <person name="Drula E."/>
            <person name="Chaduli D."/>
            <person name="Cazenave R."/>
            <person name="Ahrendt S."/>
            <person name="Wang J."/>
            <person name="Lipzen A."/>
            <person name="Daum C."/>
            <person name="Barry K."/>
            <person name="Grigoriev I.V."/>
            <person name="Favel A."/>
            <person name="Rosso M.N."/>
            <person name="Martin F."/>
        </authorList>
    </citation>
    <scope>NUCLEOTIDE SEQUENCE [LARGE SCALE GENOMIC DNA]</scope>
    <source>
        <strain evidence="1 2">CIRM-BRFM 2984</strain>
    </source>
</reference>
<accession>A0AAW0BAA5</accession>
<protein>
    <submittedName>
        <fullName evidence="1">Uncharacterized protein</fullName>
    </submittedName>
</protein>
<dbReference type="Proteomes" id="UP001362999">
    <property type="component" value="Unassembled WGS sequence"/>
</dbReference>